<organism evidence="2 3">
    <name type="scientific">Oscillochloris trichoides DG-6</name>
    <dbReference type="NCBI Taxonomy" id="765420"/>
    <lineage>
        <taxon>Bacteria</taxon>
        <taxon>Bacillati</taxon>
        <taxon>Chloroflexota</taxon>
        <taxon>Chloroflexia</taxon>
        <taxon>Chloroflexales</taxon>
        <taxon>Chloroflexineae</taxon>
        <taxon>Oscillochloridaceae</taxon>
        <taxon>Oscillochloris</taxon>
    </lineage>
</organism>
<dbReference type="InterPro" id="IPR027417">
    <property type="entry name" value="P-loop_NTPase"/>
</dbReference>
<proteinExistence type="predicted"/>
<dbReference type="GO" id="GO:0005524">
    <property type="term" value="F:ATP binding"/>
    <property type="evidence" value="ECO:0007669"/>
    <property type="project" value="InterPro"/>
</dbReference>
<dbReference type="eggNOG" id="COG1484">
    <property type="taxonomic scope" value="Bacteria"/>
</dbReference>
<name>E1III6_9CHLR</name>
<protein>
    <submittedName>
        <fullName evidence="2">IstB ATP binding domain-containing protein</fullName>
    </submittedName>
</protein>
<gene>
    <name evidence="2" type="ORF">OSCT_3137</name>
</gene>
<dbReference type="HOGENOM" id="CLU_062999_8_2_0"/>
<keyword evidence="3" id="KW-1185">Reference proteome</keyword>
<accession>E1III6</accession>
<dbReference type="Gene3D" id="3.40.50.300">
    <property type="entry name" value="P-loop containing nucleotide triphosphate hydrolases"/>
    <property type="match status" value="1"/>
</dbReference>
<sequence>MILDDIGYVQHSRDEMEVLFTFLAERYERRSVILTTNLVFSEWDRIFQDPMTTMAAIDRVVHHSVILDMMGLESYRARAASAQKATPTPPQPAAS</sequence>
<dbReference type="EMBL" id="ADVR01000136">
    <property type="protein sequence ID" value="EFO79001.1"/>
    <property type="molecule type" value="Genomic_DNA"/>
</dbReference>
<reference evidence="2 3" key="1">
    <citation type="journal article" date="2011" name="J. Bacteriol.">
        <title>Draft genome sequence of the anoxygenic filamentous phototrophic bacterium Oscillochloris trichoides subsp. DG-6.</title>
        <authorList>
            <person name="Kuznetsov B.B."/>
            <person name="Ivanovsky R.N."/>
            <person name="Keppen O.I."/>
            <person name="Sukhacheva M.V."/>
            <person name="Bumazhkin B.K."/>
            <person name="Patutina E.O."/>
            <person name="Beletsky A.V."/>
            <person name="Mardanov A.V."/>
            <person name="Baslerov R.V."/>
            <person name="Panteleeva A.N."/>
            <person name="Kolganova T.V."/>
            <person name="Ravin N.V."/>
            <person name="Skryabin K.G."/>
        </authorList>
    </citation>
    <scope>NUCLEOTIDE SEQUENCE [LARGE SCALE GENOMIC DNA]</scope>
    <source>
        <strain evidence="2 3">DG-6</strain>
    </source>
</reference>
<comment type="caution">
    <text evidence="2">The sequence shown here is derived from an EMBL/GenBank/DDBJ whole genome shotgun (WGS) entry which is preliminary data.</text>
</comment>
<dbReference type="Pfam" id="PF01695">
    <property type="entry name" value="IstB_IS21"/>
    <property type="match status" value="1"/>
</dbReference>
<dbReference type="Proteomes" id="UP000054010">
    <property type="component" value="Unassembled WGS sequence"/>
</dbReference>
<dbReference type="SUPFAM" id="SSF52540">
    <property type="entry name" value="P-loop containing nucleoside triphosphate hydrolases"/>
    <property type="match status" value="1"/>
</dbReference>
<evidence type="ECO:0000313" key="3">
    <source>
        <dbReference type="Proteomes" id="UP000054010"/>
    </source>
</evidence>
<evidence type="ECO:0000259" key="1">
    <source>
        <dbReference type="Pfam" id="PF01695"/>
    </source>
</evidence>
<evidence type="ECO:0000313" key="2">
    <source>
        <dbReference type="EMBL" id="EFO79001.1"/>
    </source>
</evidence>
<dbReference type="AlphaFoldDB" id="E1III6"/>
<dbReference type="InterPro" id="IPR002611">
    <property type="entry name" value="IstB_ATP-bd"/>
</dbReference>
<dbReference type="STRING" id="765420.OSCT_3137"/>
<feature type="domain" description="IstB-like ATP-binding" evidence="1">
    <location>
        <begin position="1"/>
        <end position="80"/>
    </location>
</feature>